<protein>
    <submittedName>
        <fullName evidence="2">Uncharacterized protein</fullName>
    </submittedName>
</protein>
<keyword evidence="3" id="KW-1185">Reference proteome</keyword>
<dbReference type="AlphaFoldDB" id="A0AA39J214"/>
<proteinExistence type="predicted"/>
<organism evidence="2 3">
    <name type="scientific">Armillaria borealis</name>
    <dbReference type="NCBI Taxonomy" id="47425"/>
    <lineage>
        <taxon>Eukaryota</taxon>
        <taxon>Fungi</taxon>
        <taxon>Dikarya</taxon>
        <taxon>Basidiomycota</taxon>
        <taxon>Agaricomycotina</taxon>
        <taxon>Agaricomycetes</taxon>
        <taxon>Agaricomycetidae</taxon>
        <taxon>Agaricales</taxon>
        <taxon>Marasmiineae</taxon>
        <taxon>Physalacriaceae</taxon>
        <taxon>Armillaria</taxon>
    </lineage>
</organism>
<keyword evidence="1" id="KW-0732">Signal</keyword>
<comment type="caution">
    <text evidence="2">The sequence shown here is derived from an EMBL/GenBank/DDBJ whole genome shotgun (WGS) entry which is preliminary data.</text>
</comment>
<name>A0AA39J214_9AGAR</name>
<dbReference type="Proteomes" id="UP001175226">
    <property type="component" value="Unassembled WGS sequence"/>
</dbReference>
<evidence type="ECO:0000313" key="2">
    <source>
        <dbReference type="EMBL" id="KAK0433856.1"/>
    </source>
</evidence>
<gene>
    <name evidence="2" type="ORF">EV421DRAFT_2088326</name>
</gene>
<evidence type="ECO:0000256" key="1">
    <source>
        <dbReference type="SAM" id="SignalP"/>
    </source>
</evidence>
<reference evidence="2" key="1">
    <citation type="submission" date="2023-06" db="EMBL/GenBank/DDBJ databases">
        <authorList>
            <consortium name="Lawrence Berkeley National Laboratory"/>
            <person name="Ahrendt S."/>
            <person name="Sahu N."/>
            <person name="Indic B."/>
            <person name="Wong-Bajracharya J."/>
            <person name="Merenyi Z."/>
            <person name="Ke H.-M."/>
            <person name="Monk M."/>
            <person name="Kocsube S."/>
            <person name="Drula E."/>
            <person name="Lipzen A."/>
            <person name="Balint B."/>
            <person name="Henrissat B."/>
            <person name="Andreopoulos B."/>
            <person name="Martin F.M."/>
            <person name="Harder C.B."/>
            <person name="Rigling D."/>
            <person name="Ford K.L."/>
            <person name="Foster G.D."/>
            <person name="Pangilinan J."/>
            <person name="Papanicolaou A."/>
            <person name="Barry K."/>
            <person name="LaButti K."/>
            <person name="Viragh M."/>
            <person name="Koriabine M."/>
            <person name="Yan M."/>
            <person name="Riley R."/>
            <person name="Champramary S."/>
            <person name="Plett K.L."/>
            <person name="Tsai I.J."/>
            <person name="Slot J."/>
            <person name="Sipos G."/>
            <person name="Plett J."/>
            <person name="Nagy L.G."/>
            <person name="Grigoriev I.V."/>
        </authorList>
    </citation>
    <scope>NUCLEOTIDE SEQUENCE</scope>
    <source>
        <strain evidence="2">FPL87.14</strain>
    </source>
</reference>
<feature type="signal peptide" evidence="1">
    <location>
        <begin position="1"/>
        <end position="20"/>
    </location>
</feature>
<sequence length="157" mass="17205">MRPLILVWMLVASYIVLGAAQDLTPSISWKNPNITSSKDNRISITRASLDKAVSMLQPNGQFNGAFHSIYAIALALYGRIAEFDRLTNQTKYKQTLKQGFALAEPVNSEFSSALNYGYAAAGAYTACQDPDFLDLAVTSWPILVDSNSGRRHLLGES</sequence>
<feature type="chain" id="PRO_5041401335" evidence="1">
    <location>
        <begin position="21"/>
        <end position="157"/>
    </location>
</feature>
<dbReference type="EMBL" id="JAUEPT010000076">
    <property type="protein sequence ID" value="KAK0433856.1"/>
    <property type="molecule type" value="Genomic_DNA"/>
</dbReference>
<accession>A0AA39J214</accession>
<evidence type="ECO:0000313" key="3">
    <source>
        <dbReference type="Proteomes" id="UP001175226"/>
    </source>
</evidence>